<dbReference type="EMBL" id="CP034460">
    <property type="protein sequence ID" value="QBM90108.1"/>
    <property type="molecule type" value="Genomic_DNA"/>
</dbReference>
<feature type="compositionally biased region" description="Polar residues" evidence="6">
    <location>
        <begin position="433"/>
        <end position="443"/>
    </location>
</feature>
<dbReference type="GO" id="GO:0006281">
    <property type="term" value="P:DNA repair"/>
    <property type="evidence" value="ECO:0007669"/>
    <property type="project" value="UniProtKB-KW"/>
</dbReference>
<dbReference type="STRING" id="2163413.A0A4P6XV49"/>
<dbReference type="Gene3D" id="3.70.10.10">
    <property type="match status" value="1"/>
</dbReference>
<evidence type="ECO:0000256" key="1">
    <source>
        <dbReference type="ARBA" id="ARBA00004123"/>
    </source>
</evidence>
<keyword evidence="4" id="KW-0234">DNA repair</keyword>
<evidence type="ECO:0000313" key="7">
    <source>
        <dbReference type="EMBL" id="QBM90108.1"/>
    </source>
</evidence>
<dbReference type="GO" id="GO:0000077">
    <property type="term" value="P:DNA damage checkpoint signaling"/>
    <property type="evidence" value="ECO:0007669"/>
    <property type="project" value="InterPro"/>
</dbReference>
<dbReference type="PANTHER" id="PTHR10870:SF0">
    <property type="entry name" value="CELL CYCLE CHECKPOINT PROTEIN RAD1"/>
    <property type="match status" value="1"/>
</dbReference>
<name>A0A4P6XV49_9ASCO</name>
<comment type="similarity">
    <text evidence="2">Belongs to the rad1 family.</text>
</comment>
<reference evidence="8" key="1">
    <citation type="submission" date="2019-03" db="EMBL/GenBank/DDBJ databases">
        <title>Snf2 controls pulcherriminic acid biosynthesis and connects pigmentation and antifungal activity of the yeast Metschnikowia pulcherrima.</title>
        <authorList>
            <person name="Gore-Lloyd D."/>
            <person name="Sumann I."/>
            <person name="Brachmann A.O."/>
            <person name="Schneeberger K."/>
            <person name="Ortiz-Merino R.A."/>
            <person name="Moreno-Beltran M."/>
            <person name="Schlaefli M."/>
            <person name="Kirner P."/>
            <person name="Santos Kron A."/>
            <person name="Wolfe K.H."/>
            <person name="Piel J."/>
            <person name="Ahrens C.H."/>
            <person name="Henk D."/>
            <person name="Freimoser F.M."/>
        </authorList>
    </citation>
    <scope>NUCLEOTIDE SEQUENCE [LARGE SCALE GENOMIC DNA]</scope>
    <source>
        <strain evidence="8">APC 1.2</strain>
    </source>
</reference>
<keyword evidence="8" id="KW-1185">Reference proteome</keyword>
<sequence length="443" mass="49442">MSQLFMPLSQDNYEPSLQGPQLPAMQLQPQPEFLFAAATSQVSHLADVLTLISAIDRHALMIISQYGITFFLEYNHILNAQVSVDASLFSAFEYHWLGADLDGNFSENVPKNVQLGIDVHRLTDAFAAAAATAVTRLKKGASTAGVDTVLCYIKYRGDGFPLVVEFEDRLMSEQIEFSTFHLDIDFPYGDENPELQSQPDHSLTIDHSRLQFEVILQSDILANMLLDLQNLNTEDLFVFVSNKRGVSGPNHVNFVSKGAIGYLKLIFPSARTMLQKLEIYKDSEGEPVQTTDSILSTLGFLPFIRVFRAVKLLSKCKIMKDFNGVFLIQLLCRNTAAKSYPGTLIAFNMLEKSEIGGTGQTVDIDIDSLFDDEVYQVREYNDNPQEGTTVSREVQENQVFDSNEPFSYAAFRRRPSNSESGSKRTRMEGESGATGSTETPLFL</sequence>
<dbReference type="AlphaFoldDB" id="A0A4P6XV49"/>
<evidence type="ECO:0000256" key="6">
    <source>
        <dbReference type="SAM" id="MobiDB-lite"/>
    </source>
</evidence>
<protein>
    <submittedName>
        <fullName evidence="7">Cell cycle checkpoint protein</fullName>
    </submittedName>
</protein>
<accession>A0A4P6XV49</accession>
<organism evidence="7 8">
    <name type="scientific">Metschnikowia aff. pulcherrima</name>
    <dbReference type="NCBI Taxonomy" id="2163413"/>
    <lineage>
        <taxon>Eukaryota</taxon>
        <taxon>Fungi</taxon>
        <taxon>Dikarya</taxon>
        <taxon>Ascomycota</taxon>
        <taxon>Saccharomycotina</taxon>
        <taxon>Pichiomycetes</taxon>
        <taxon>Metschnikowiaceae</taxon>
        <taxon>Metschnikowia</taxon>
    </lineage>
</organism>
<evidence type="ECO:0000313" key="8">
    <source>
        <dbReference type="Proteomes" id="UP000292447"/>
    </source>
</evidence>
<evidence type="ECO:0000256" key="2">
    <source>
        <dbReference type="ARBA" id="ARBA00010991"/>
    </source>
</evidence>
<dbReference type="Pfam" id="PF02144">
    <property type="entry name" value="Rad1"/>
    <property type="match status" value="1"/>
</dbReference>
<dbReference type="PRINTS" id="PR01245">
    <property type="entry name" value="RAD1REC1"/>
</dbReference>
<comment type="subcellular location">
    <subcellularLocation>
        <location evidence="1">Nucleus</location>
    </subcellularLocation>
</comment>
<gene>
    <name evidence="7" type="primary">MPUL0E03480</name>
    <name evidence="7" type="ORF">METSCH_E03480</name>
</gene>
<dbReference type="GO" id="GO:0030896">
    <property type="term" value="C:checkpoint clamp complex"/>
    <property type="evidence" value="ECO:0007669"/>
    <property type="project" value="TreeGrafter"/>
</dbReference>
<evidence type="ECO:0000256" key="3">
    <source>
        <dbReference type="ARBA" id="ARBA00022763"/>
    </source>
</evidence>
<dbReference type="PANTHER" id="PTHR10870">
    <property type="entry name" value="CELL CYCLE CHECKPOINT PROTEIN RAD1"/>
    <property type="match status" value="1"/>
</dbReference>
<proteinExistence type="inferred from homology"/>
<keyword evidence="3" id="KW-0227">DNA damage</keyword>
<feature type="region of interest" description="Disordered" evidence="6">
    <location>
        <begin position="407"/>
        <end position="443"/>
    </location>
</feature>
<dbReference type="Proteomes" id="UP000292447">
    <property type="component" value="Chromosome V"/>
</dbReference>
<keyword evidence="5" id="KW-0539">Nucleus</keyword>
<dbReference type="InterPro" id="IPR003021">
    <property type="entry name" value="Rad1_Rec1_Rad17"/>
</dbReference>
<evidence type="ECO:0000256" key="4">
    <source>
        <dbReference type="ARBA" id="ARBA00023204"/>
    </source>
</evidence>
<evidence type="ECO:0000256" key="5">
    <source>
        <dbReference type="ARBA" id="ARBA00023242"/>
    </source>
</evidence>